<accession>A0A5C6A136</accession>
<proteinExistence type="predicted"/>
<evidence type="ECO:0000313" key="4">
    <source>
        <dbReference type="Proteomes" id="UP000317421"/>
    </source>
</evidence>
<name>A0A5C6A136_9BACT</name>
<evidence type="ECO:0000256" key="2">
    <source>
        <dbReference type="SAM" id="SignalP"/>
    </source>
</evidence>
<organism evidence="3 4">
    <name type="scientific">Botrimarina colliarenosi</name>
    <dbReference type="NCBI Taxonomy" id="2528001"/>
    <lineage>
        <taxon>Bacteria</taxon>
        <taxon>Pseudomonadati</taxon>
        <taxon>Planctomycetota</taxon>
        <taxon>Planctomycetia</taxon>
        <taxon>Pirellulales</taxon>
        <taxon>Lacipirellulaceae</taxon>
        <taxon>Botrimarina</taxon>
    </lineage>
</organism>
<dbReference type="Proteomes" id="UP000317421">
    <property type="component" value="Unassembled WGS sequence"/>
</dbReference>
<comment type="caution">
    <text evidence="3">The sequence shown here is derived from an EMBL/GenBank/DDBJ whole genome shotgun (WGS) entry which is preliminary data.</text>
</comment>
<reference evidence="3 4" key="1">
    <citation type="submission" date="2019-02" db="EMBL/GenBank/DDBJ databases">
        <title>Deep-cultivation of Planctomycetes and their phenomic and genomic characterization uncovers novel biology.</title>
        <authorList>
            <person name="Wiegand S."/>
            <person name="Jogler M."/>
            <person name="Boedeker C."/>
            <person name="Pinto D."/>
            <person name="Vollmers J."/>
            <person name="Rivas-Marin E."/>
            <person name="Kohn T."/>
            <person name="Peeters S.H."/>
            <person name="Heuer A."/>
            <person name="Rast P."/>
            <person name="Oberbeckmann S."/>
            <person name="Bunk B."/>
            <person name="Jeske O."/>
            <person name="Meyerdierks A."/>
            <person name="Storesund J.E."/>
            <person name="Kallscheuer N."/>
            <person name="Luecker S."/>
            <person name="Lage O.M."/>
            <person name="Pohl T."/>
            <person name="Merkel B.J."/>
            <person name="Hornburger P."/>
            <person name="Mueller R.-W."/>
            <person name="Bruemmer F."/>
            <person name="Labrenz M."/>
            <person name="Spormann A.M."/>
            <person name="Op Den Camp H."/>
            <person name="Overmann J."/>
            <person name="Amann R."/>
            <person name="Jetten M.S.M."/>
            <person name="Mascher T."/>
            <person name="Medema M.H."/>
            <person name="Devos D.P."/>
            <person name="Kaster A.-K."/>
            <person name="Ovreas L."/>
            <person name="Rohde M."/>
            <person name="Galperin M.Y."/>
            <person name="Jogler C."/>
        </authorList>
    </citation>
    <scope>NUCLEOTIDE SEQUENCE [LARGE SCALE GENOMIC DNA]</scope>
    <source>
        <strain evidence="3 4">Pla108</strain>
    </source>
</reference>
<feature type="signal peptide" evidence="2">
    <location>
        <begin position="1"/>
        <end position="22"/>
    </location>
</feature>
<evidence type="ECO:0000256" key="1">
    <source>
        <dbReference type="SAM" id="MobiDB-lite"/>
    </source>
</evidence>
<evidence type="ECO:0008006" key="5">
    <source>
        <dbReference type="Google" id="ProtNLM"/>
    </source>
</evidence>
<evidence type="ECO:0000313" key="3">
    <source>
        <dbReference type="EMBL" id="TWT92918.1"/>
    </source>
</evidence>
<dbReference type="OrthoDB" id="240695at2"/>
<feature type="chain" id="PRO_5022736084" description="PEP-CTERM protein-sorting domain-containing protein" evidence="2">
    <location>
        <begin position="23"/>
        <end position="309"/>
    </location>
</feature>
<dbReference type="AlphaFoldDB" id="A0A5C6A136"/>
<sequence length="309" mass="31960" precursor="true">MMTTKTLRRLVVGLLLGLSAQVADVSALTLFADSFDRADSRNLDASLSGIRNNTGTVLPADAVYSTPWVDPANDPGPEDGDATNGGGTRILSNQLQLAVGPGTSNAFVNHNFINPEILAAGGFTVMLDVLGYSGTSEGQGGAFAIGMSLTEAADSDDAFSGDPSNAKFTNAFPQQFADTISDFWIGLRGDANQELAWGHGPVGIADLGTSFFVSDVEAKTGTIAATFTVDSFDAGASVGYEVFYNGVSQGTGAFTWSDSNANYIGIDSRDGAAVTFDNFAVTTIPEPTALVLIAGASVILASRRGWRAA</sequence>
<dbReference type="EMBL" id="SJPR01000009">
    <property type="protein sequence ID" value="TWT92918.1"/>
    <property type="molecule type" value="Genomic_DNA"/>
</dbReference>
<keyword evidence="2" id="KW-0732">Signal</keyword>
<gene>
    <name evidence="3" type="ORF">Pla108_40580</name>
</gene>
<feature type="region of interest" description="Disordered" evidence="1">
    <location>
        <begin position="68"/>
        <end position="87"/>
    </location>
</feature>
<protein>
    <recommendedName>
        <fullName evidence="5">PEP-CTERM protein-sorting domain-containing protein</fullName>
    </recommendedName>
</protein>
<keyword evidence="4" id="KW-1185">Reference proteome</keyword>